<dbReference type="SUPFAM" id="SSF55729">
    <property type="entry name" value="Acyl-CoA N-acyltransferases (Nat)"/>
    <property type="match status" value="1"/>
</dbReference>
<protein>
    <submittedName>
        <fullName evidence="1">Spermidine N(1)-acetyltransferase</fullName>
        <ecNumber evidence="1">2.3.1.57</ecNumber>
    </submittedName>
</protein>
<keyword evidence="1" id="KW-0808">Transferase</keyword>
<dbReference type="InterPro" id="IPR016181">
    <property type="entry name" value="Acyl_CoA_acyltransferase"/>
</dbReference>
<dbReference type="PANTHER" id="PTHR43792">
    <property type="entry name" value="GNAT FAMILY, PUTATIVE (AFU_ORTHOLOGUE AFUA_3G00765)-RELATED-RELATED"/>
    <property type="match status" value="1"/>
</dbReference>
<dbReference type="GO" id="GO:0004145">
    <property type="term" value="F:diamine N-acetyltransferase activity"/>
    <property type="evidence" value="ECO:0007669"/>
    <property type="project" value="UniProtKB-EC"/>
</dbReference>
<dbReference type="EMBL" id="CABEEZ010000025">
    <property type="protein sequence ID" value="VTR21484.1"/>
    <property type="molecule type" value="Genomic_DNA"/>
</dbReference>
<sequence>MSEIVVRHVESNDAEALHQLYSHPAVYRDTLQLPLPSKAMWQQRIANVQPGTYNMVACIDDRVVGQLFVELNQRVRRRHVATIGISVDAGYHGKGVGSALMKAMIDICDNWAGIERIELTVYTDNQGAIALYRKFGFEIEGTSRRFAMRDGELVDAYHMARFKTA</sequence>
<gene>
    <name evidence="1" type="primary">speG_1</name>
    <name evidence="1" type="ORF">NCTC12965_01274</name>
</gene>
<dbReference type="AlphaFoldDB" id="A0A0F7D1D5"/>
<proteinExistence type="predicted"/>
<dbReference type="KEGG" id="sfw:WN53_06425"/>
<reference evidence="1" key="1">
    <citation type="submission" date="2019-05" db="EMBL/GenBank/DDBJ databases">
        <authorList>
            <consortium name="Pathogen Informatics"/>
        </authorList>
    </citation>
    <scope>NUCLEOTIDE SEQUENCE [LARGE SCALE GENOMIC DNA]</scope>
    <source>
        <strain evidence="1">NCTC12965</strain>
    </source>
</reference>
<dbReference type="RefSeq" id="WP_024482779.1">
    <property type="nucleotide sequence ID" value="NZ_CAMISF010000009.1"/>
</dbReference>
<dbReference type="InterPro" id="IPR051531">
    <property type="entry name" value="N-acetyltransferase"/>
</dbReference>
<organism evidence="1">
    <name type="scientific">Serratia fonticola</name>
    <dbReference type="NCBI Taxonomy" id="47917"/>
    <lineage>
        <taxon>Bacteria</taxon>
        <taxon>Pseudomonadati</taxon>
        <taxon>Pseudomonadota</taxon>
        <taxon>Gammaproteobacteria</taxon>
        <taxon>Enterobacterales</taxon>
        <taxon>Yersiniaceae</taxon>
        <taxon>Serratia</taxon>
    </lineage>
</organism>
<dbReference type="InterPro" id="IPR000182">
    <property type="entry name" value="GNAT_dom"/>
</dbReference>
<dbReference type="Pfam" id="PF00583">
    <property type="entry name" value="Acetyltransf_1"/>
    <property type="match status" value="1"/>
</dbReference>
<dbReference type="EC" id="2.3.1.57" evidence="1"/>
<dbReference type="Gene3D" id="3.40.630.30">
    <property type="match status" value="1"/>
</dbReference>
<dbReference type="PROSITE" id="PS51186">
    <property type="entry name" value="GNAT"/>
    <property type="match status" value="1"/>
</dbReference>
<evidence type="ECO:0000313" key="1">
    <source>
        <dbReference type="EMBL" id="VTR21484.1"/>
    </source>
</evidence>
<name>A0A0F7D1D5_SERFO</name>
<dbReference type="GeneID" id="30319792"/>
<accession>A0A0F7D1D5</accession>
<dbReference type="STRING" id="47917.AV650_04495"/>
<keyword evidence="1" id="KW-0012">Acyltransferase</keyword>
<dbReference type="CDD" id="cd04301">
    <property type="entry name" value="NAT_SF"/>
    <property type="match status" value="1"/>
</dbReference>